<reference evidence="2" key="1">
    <citation type="submission" date="2019-08" db="EMBL/GenBank/DDBJ databases">
        <title>The genome of the North American firefly Photinus pyralis.</title>
        <authorList>
            <consortium name="Photinus pyralis genome working group"/>
            <person name="Fallon T.R."/>
            <person name="Sander Lower S.E."/>
            <person name="Weng J.-K."/>
        </authorList>
    </citation>
    <scope>NUCLEOTIDE SEQUENCE</scope>
    <source>
        <strain evidence="2">TRF0915ILg1</strain>
        <tissue evidence="2">Whole body</tissue>
    </source>
</reference>
<sequence length="165" mass="17806">MLCGEFYRAPLGLQLSFSDTRSPYSSLLALVQGMAAITAHAAHDDEDIFLENGLLSYENPNYHLDPARLDDALNSNTDELYEELYQELDDICNLGTGVKAPLSGGPGRKGYATLDIGSMGVDINTGPVTNIDSSNYTDNRRDGESNGNDAMGPMDTSPIASRPRN</sequence>
<feature type="non-terminal residue" evidence="2">
    <location>
        <position position="165"/>
    </location>
</feature>
<comment type="caution">
    <text evidence="2">The sequence shown here is derived from an EMBL/GenBank/DDBJ whole genome shotgun (WGS) entry which is preliminary data.</text>
</comment>
<accession>A0A8K0G0C8</accession>
<evidence type="ECO:0000256" key="1">
    <source>
        <dbReference type="SAM" id="MobiDB-lite"/>
    </source>
</evidence>
<protein>
    <submittedName>
        <fullName evidence="2">Uncharacterized protein</fullName>
    </submittedName>
</protein>
<dbReference type="EMBL" id="VTPC01090862">
    <property type="protein sequence ID" value="KAF2881069.1"/>
    <property type="molecule type" value="Genomic_DNA"/>
</dbReference>
<keyword evidence="3" id="KW-1185">Reference proteome</keyword>
<evidence type="ECO:0000313" key="3">
    <source>
        <dbReference type="Proteomes" id="UP000801492"/>
    </source>
</evidence>
<feature type="compositionally biased region" description="Polar residues" evidence="1">
    <location>
        <begin position="126"/>
        <end position="137"/>
    </location>
</feature>
<feature type="region of interest" description="Disordered" evidence="1">
    <location>
        <begin position="123"/>
        <end position="165"/>
    </location>
</feature>
<dbReference type="AlphaFoldDB" id="A0A8K0G0C8"/>
<proteinExistence type="predicted"/>
<evidence type="ECO:0000313" key="2">
    <source>
        <dbReference type="EMBL" id="KAF2881069.1"/>
    </source>
</evidence>
<name>A0A8K0G0C8_IGNLU</name>
<organism evidence="2 3">
    <name type="scientific">Ignelater luminosus</name>
    <name type="common">Cucubano</name>
    <name type="synonym">Pyrophorus luminosus</name>
    <dbReference type="NCBI Taxonomy" id="2038154"/>
    <lineage>
        <taxon>Eukaryota</taxon>
        <taxon>Metazoa</taxon>
        <taxon>Ecdysozoa</taxon>
        <taxon>Arthropoda</taxon>
        <taxon>Hexapoda</taxon>
        <taxon>Insecta</taxon>
        <taxon>Pterygota</taxon>
        <taxon>Neoptera</taxon>
        <taxon>Endopterygota</taxon>
        <taxon>Coleoptera</taxon>
        <taxon>Polyphaga</taxon>
        <taxon>Elateriformia</taxon>
        <taxon>Elateroidea</taxon>
        <taxon>Elateridae</taxon>
        <taxon>Agrypninae</taxon>
        <taxon>Pyrophorini</taxon>
        <taxon>Ignelater</taxon>
    </lineage>
</organism>
<dbReference type="OrthoDB" id="5969782at2759"/>
<gene>
    <name evidence="2" type="ORF">ILUMI_25105</name>
</gene>
<dbReference type="Proteomes" id="UP000801492">
    <property type="component" value="Unassembled WGS sequence"/>
</dbReference>